<dbReference type="InterPro" id="IPR036615">
    <property type="entry name" value="Mur_ligase_C_dom_sf"/>
</dbReference>
<reference evidence="2" key="1">
    <citation type="submission" date="2020-04" db="EMBL/GenBank/DDBJ databases">
        <authorList>
            <person name="Zhang T."/>
        </authorList>
    </citation>
    <scope>NUCLEOTIDE SEQUENCE</scope>
    <source>
        <strain evidence="2">HKST-UBA13</strain>
    </source>
</reference>
<dbReference type="Pfam" id="PF08245">
    <property type="entry name" value="Mur_ligase_M"/>
    <property type="match status" value="1"/>
</dbReference>
<dbReference type="InterPro" id="IPR036565">
    <property type="entry name" value="Mur-like_cat_sf"/>
</dbReference>
<dbReference type="Gene3D" id="3.90.190.20">
    <property type="entry name" value="Mur ligase, C-terminal domain"/>
    <property type="match status" value="1"/>
</dbReference>
<dbReference type="EMBL" id="JAGQLJ010000069">
    <property type="protein sequence ID" value="MCA9381282.1"/>
    <property type="molecule type" value="Genomic_DNA"/>
</dbReference>
<dbReference type="GO" id="GO:0016881">
    <property type="term" value="F:acid-amino acid ligase activity"/>
    <property type="evidence" value="ECO:0007669"/>
    <property type="project" value="InterPro"/>
</dbReference>
<feature type="domain" description="Mur ligase central" evidence="1">
    <location>
        <begin position="19"/>
        <end position="207"/>
    </location>
</feature>
<dbReference type="Gene3D" id="3.40.1190.10">
    <property type="entry name" value="Mur-like, catalytic domain"/>
    <property type="match status" value="1"/>
</dbReference>
<dbReference type="GO" id="GO:0005524">
    <property type="term" value="F:ATP binding"/>
    <property type="evidence" value="ECO:0007669"/>
    <property type="project" value="InterPro"/>
</dbReference>
<gene>
    <name evidence="2" type="ORF">KC678_03385</name>
</gene>
<protein>
    <recommendedName>
        <fullName evidence="1">Mur ligase central domain-containing protein</fullName>
    </recommendedName>
</protein>
<evidence type="ECO:0000259" key="1">
    <source>
        <dbReference type="Pfam" id="PF08245"/>
    </source>
</evidence>
<dbReference type="Proteomes" id="UP000775877">
    <property type="component" value="Unassembled WGS sequence"/>
</dbReference>
<sequence length="422" mass="47136">MLSILNSYKKNSDLQIIGVAGEHGKTTTSELLWYIFQQNGLHASKLNSTGKFITELDEKVTSDNCSKKDITKFISESQKSNCDIAIIELDSKKLNKSLFSNIAFNSVGISSVGDLENPAPYRKLLESIKEEGLLTVTAEDKDFISWLISQSEEINKTIFCYWVDINNLNEKDFDETGVNLDFYSEGKINSKLKGMYSYENIYLAIRLASNFMPVRNAVEAVSSFEPIPGRFDVAHKDKFSVIVDAAKHPFQLKKSLDYLSKIKDGSKKIISVASVAEDLANAARSIGDLITNYSDILILGPSDSNNMQTFDLNSQLHIGAESKRGRLIDRYFSTEESGAADKYKLANRIFNSMQQGDVPVLAFDAHDYTGRLDAIKMALLLADPGDIVYIMGKGDEKTITFDNTDYEWSDYEALRLALDALN</sequence>
<dbReference type="AlphaFoldDB" id="A0A955RGB0"/>
<evidence type="ECO:0000313" key="3">
    <source>
        <dbReference type="Proteomes" id="UP000775877"/>
    </source>
</evidence>
<name>A0A955RGB0_9BACT</name>
<evidence type="ECO:0000313" key="2">
    <source>
        <dbReference type="EMBL" id="MCA9381282.1"/>
    </source>
</evidence>
<dbReference type="PANTHER" id="PTHR23135">
    <property type="entry name" value="MUR LIGASE FAMILY MEMBER"/>
    <property type="match status" value="1"/>
</dbReference>
<dbReference type="SUPFAM" id="SSF53623">
    <property type="entry name" value="MurD-like peptide ligases, catalytic domain"/>
    <property type="match status" value="1"/>
</dbReference>
<accession>A0A955RGB0</accession>
<dbReference type="InterPro" id="IPR013221">
    <property type="entry name" value="Mur_ligase_cen"/>
</dbReference>
<reference evidence="2" key="2">
    <citation type="journal article" date="2021" name="Microbiome">
        <title>Successional dynamics and alternative stable states in a saline activated sludge microbial community over 9 years.</title>
        <authorList>
            <person name="Wang Y."/>
            <person name="Ye J."/>
            <person name="Ju F."/>
            <person name="Liu L."/>
            <person name="Boyd J.A."/>
            <person name="Deng Y."/>
            <person name="Parks D.H."/>
            <person name="Jiang X."/>
            <person name="Yin X."/>
            <person name="Woodcroft B.J."/>
            <person name="Tyson G.W."/>
            <person name="Hugenholtz P."/>
            <person name="Polz M.F."/>
            <person name="Zhang T."/>
        </authorList>
    </citation>
    <scope>NUCLEOTIDE SEQUENCE</scope>
    <source>
        <strain evidence="2">HKST-UBA13</strain>
    </source>
</reference>
<comment type="caution">
    <text evidence="2">The sequence shown here is derived from an EMBL/GenBank/DDBJ whole genome shotgun (WGS) entry which is preliminary data.</text>
</comment>
<dbReference type="SUPFAM" id="SSF53244">
    <property type="entry name" value="MurD-like peptide ligases, peptide-binding domain"/>
    <property type="match status" value="1"/>
</dbReference>
<dbReference type="PANTHER" id="PTHR23135:SF4">
    <property type="entry name" value="UDP-N-ACETYLMURAMOYL-L-ALANYL-D-GLUTAMATE--2,6-DIAMINOPIMELATE LIGASE MURE HOMOLOG, CHLOROPLASTIC"/>
    <property type="match status" value="1"/>
</dbReference>
<organism evidence="2 3">
    <name type="scientific">Candidatus Dojkabacteria bacterium</name>
    <dbReference type="NCBI Taxonomy" id="2099670"/>
    <lineage>
        <taxon>Bacteria</taxon>
        <taxon>Candidatus Dojkabacteria</taxon>
    </lineage>
</organism>
<proteinExistence type="predicted"/>